<dbReference type="GO" id="GO:0016301">
    <property type="term" value="F:kinase activity"/>
    <property type="evidence" value="ECO:0007669"/>
    <property type="project" value="UniProtKB-KW"/>
</dbReference>
<dbReference type="Pfam" id="PF01636">
    <property type="entry name" value="APH"/>
    <property type="match status" value="1"/>
</dbReference>
<evidence type="ECO:0000313" key="3">
    <source>
        <dbReference type="EMBL" id="TDN43856.1"/>
    </source>
</evidence>
<dbReference type="SUPFAM" id="SSF56112">
    <property type="entry name" value="Protein kinase-like (PK-like)"/>
    <property type="match status" value="1"/>
</dbReference>
<dbReference type="Gene3D" id="3.90.1200.10">
    <property type="match status" value="1"/>
</dbReference>
<name>A0A4R6DGL6_9MICO</name>
<evidence type="ECO:0000256" key="1">
    <source>
        <dbReference type="SAM" id="MobiDB-lite"/>
    </source>
</evidence>
<dbReference type="PANTHER" id="PTHR21310:SF42">
    <property type="entry name" value="BIFUNCTIONAL AAC_APH"/>
    <property type="match status" value="1"/>
</dbReference>
<dbReference type="PANTHER" id="PTHR21310">
    <property type="entry name" value="AMINOGLYCOSIDE PHOSPHOTRANSFERASE-RELATED-RELATED"/>
    <property type="match status" value="1"/>
</dbReference>
<dbReference type="InterPro" id="IPR011009">
    <property type="entry name" value="Kinase-like_dom_sf"/>
</dbReference>
<dbReference type="Gene3D" id="3.30.200.20">
    <property type="entry name" value="Phosphorylase Kinase, domain 1"/>
    <property type="match status" value="1"/>
</dbReference>
<evidence type="ECO:0000313" key="4">
    <source>
        <dbReference type="Proteomes" id="UP000295764"/>
    </source>
</evidence>
<feature type="region of interest" description="Disordered" evidence="1">
    <location>
        <begin position="312"/>
        <end position="335"/>
    </location>
</feature>
<keyword evidence="3" id="KW-0808">Transferase</keyword>
<dbReference type="CDD" id="cd05155">
    <property type="entry name" value="APH_ChoK_like_1"/>
    <property type="match status" value="1"/>
</dbReference>
<dbReference type="InterPro" id="IPR002575">
    <property type="entry name" value="Aminoglycoside_PTrfase"/>
</dbReference>
<proteinExistence type="predicted"/>
<gene>
    <name evidence="3" type="ORF">EDF64_10629</name>
</gene>
<comment type="caution">
    <text evidence="3">The sequence shown here is derived from an EMBL/GenBank/DDBJ whole genome shotgun (WGS) entry which is preliminary data.</text>
</comment>
<keyword evidence="3" id="KW-0418">Kinase</keyword>
<dbReference type="EMBL" id="SNVW01000006">
    <property type="protein sequence ID" value="TDN43856.1"/>
    <property type="molecule type" value="Genomic_DNA"/>
</dbReference>
<reference evidence="3 4" key="1">
    <citation type="submission" date="2019-03" db="EMBL/GenBank/DDBJ databases">
        <title>Genomic analyses of the natural microbiome of Caenorhabditis elegans.</title>
        <authorList>
            <person name="Samuel B."/>
        </authorList>
    </citation>
    <scope>NUCLEOTIDE SEQUENCE [LARGE SCALE GENOMIC DNA]</scope>
    <source>
        <strain evidence="3 4">JUb65</strain>
    </source>
</reference>
<dbReference type="InterPro" id="IPR051678">
    <property type="entry name" value="AGP_Transferase"/>
</dbReference>
<dbReference type="Proteomes" id="UP000295764">
    <property type="component" value="Unassembled WGS sequence"/>
</dbReference>
<organism evidence="3 4">
    <name type="scientific">Curtobacterium flaccumfaciens</name>
    <dbReference type="NCBI Taxonomy" id="2035"/>
    <lineage>
        <taxon>Bacteria</taxon>
        <taxon>Bacillati</taxon>
        <taxon>Actinomycetota</taxon>
        <taxon>Actinomycetes</taxon>
        <taxon>Micrococcales</taxon>
        <taxon>Microbacteriaceae</taxon>
        <taxon>Curtobacterium</taxon>
    </lineage>
</organism>
<dbReference type="AlphaFoldDB" id="A0A4R6DGL6"/>
<feature type="domain" description="Aminoglycoside phosphotransferase" evidence="2">
    <location>
        <begin position="34"/>
        <end position="266"/>
    </location>
</feature>
<protein>
    <submittedName>
        <fullName evidence="3">Aminoglycoside phosphotransferase (APT) family kinase protein</fullName>
    </submittedName>
</protein>
<evidence type="ECO:0000259" key="2">
    <source>
        <dbReference type="Pfam" id="PF01636"/>
    </source>
</evidence>
<sequence>MHTEVPSIDDALVRRLLASQFPEWASLPVREVDHQGWDNRTFRLGDELAVRLPSAEGYVPAVEKEQDVLPYLAGRLDIAVPEPVALGEPAVGYPFPWSVRRWLDGTVAEHAEGLDTDRFDTDRFAADVGAVLRQLRSIPAAGGPAAGAHSFQRGAHPSVYSDEVVAALDTLGGSVDRVACERVWDAATATAWNHPAVWFHGDVAPGNLLVDGDGRLSALIDFGTCGVGDPACDLVLAWTFLAGDARRAFHEAAELDADTWARARGWALWKSLIMLAGSAGPGDRAGHERVLASVLADPVACAATAGLEARSTAATDRADGPRLGTHHGAGAYRRR</sequence>
<dbReference type="RefSeq" id="WP_133519856.1">
    <property type="nucleotide sequence ID" value="NZ_SNVW01000006.1"/>
</dbReference>
<accession>A0A4R6DGL6</accession>
<dbReference type="OrthoDB" id="9797603at2"/>